<organism evidence="2 3">
    <name type="scientific">Thalassotalea mangrovi</name>
    <dbReference type="NCBI Taxonomy" id="2572245"/>
    <lineage>
        <taxon>Bacteria</taxon>
        <taxon>Pseudomonadati</taxon>
        <taxon>Pseudomonadota</taxon>
        <taxon>Gammaproteobacteria</taxon>
        <taxon>Alteromonadales</taxon>
        <taxon>Colwelliaceae</taxon>
        <taxon>Thalassotalea</taxon>
    </lineage>
</organism>
<evidence type="ECO:0000313" key="3">
    <source>
        <dbReference type="Proteomes" id="UP000307999"/>
    </source>
</evidence>
<feature type="chain" id="PRO_5020424785" evidence="1">
    <location>
        <begin position="21"/>
        <end position="156"/>
    </location>
</feature>
<evidence type="ECO:0000256" key="1">
    <source>
        <dbReference type="SAM" id="SignalP"/>
    </source>
</evidence>
<feature type="signal peptide" evidence="1">
    <location>
        <begin position="1"/>
        <end position="20"/>
    </location>
</feature>
<proteinExistence type="predicted"/>
<dbReference type="EMBL" id="SWDB01000009">
    <property type="protein sequence ID" value="TKB46431.1"/>
    <property type="molecule type" value="Genomic_DNA"/>
</dbReference>
<reference evidence="2 3" key="1">
    <citation type="submission" date="2019-04" db="EMBL/GenBank/DDBJ databases">
        <title>Thalassotalea guangxiensis sp. nov., isolated from sediment of the coastal wetland.</title>
        <authorList>
            <person name="Zheng S."/>
            <person name="Zhang D."/>
        </authorList>
    </citation>
    <scope>NUCLEOTIDE SEQUENCE [LARGE SCALE GENOMIC DNA]</scope>
    <source>
        <strain evidence="2 3">ZS-4</strain>
    </source>
</reference>
<accession>A0A4U1B7D9</accession>
<sequence length="156" mass="17701">MRYIQIVLLTVLLFSTKVHSDSCYTLPDNDLFKARSIYRIVSGINSNQNETVAVFGYFSIKDRKIMLYTDMASKNSQVEENAVQILVDANLLEQAQAFDGDYARVSGRLLNFEGKPAIDDVFFLDFVGNRSFVFNEVNGSTELKVYPLCKTDIETK</sequence>
<dbReference type="AlphaFoldDB" id="A0A4U1B7D9"/>
<dbReference type="RefSeq" id="WP_136735004.1">
    <property type="nucleotide sequence ID" value="NZ_SWDB01000009.1"/>
</dbReference>
<protein>
    <submittedName>
        <fullName evidence="2">Uncharacterized protein</fullName>
    </submittedName>
</protein>
<evidence type="ECO:0000313" key="2">
    <source>
        <dbReference type="EMBL" id="TKB46431.1"/>
    </source>
</evidence>
<keyword evidence="3" id="KW-1185">Reference proteome</keyword>
<keyword evidence="1" id="KW-0732">Signal</keyword>
<name>A0A4U1B7D9_9GAMM</name>
<gene>
    <name evidence="2" type="ORF">E8M12_05080</name>
</gene>
<dbReference type="Proteomes" id="UP000307999">
    <property type="component" value="Unassembled WGS sequence"/>
</dbReference>
<comment type="caution">
    <text evidence="2">The sequence shown here is derived from an EMBL/GenBank/DDBJ whole genome shotgun (WGS) entry which is preliminary data.</text>
</comment>